<proteinExistence type="predicted"/>
<dbReference type="EMBL" id="GBHO01020373">
    <property type="protein sequence ID" value="JAG23231.1"/>
    <property type="molecule type" value="Transcribed_RNA"/>
</dbReference>
<protein>
    <submittedName>
        <fullName evidence="1">Inactive rhomboid protein 1</fullName>
    </submittedName>
</protein>
<accession>A0A0A9XV04</accession>
<organism evidence="1">
    <name type="scientific">Lygus hesperus</name>
    <name type="common">Western plant bug</name>
    <dbReference type="NCBI Taxonomy" id="30085"/>
    <lineage>
        <taxon>Eukaryota</taxon>
        <taxon>Metazoa</taxon>
        <taxon>Ecdysozoa</taxon>
        <taxon>Arthropoda</taxon>
        <taxon>Hexapoda</taxon>
        <taxon>Insecta</taxon>
        <taxon>Pterygota</taxon>
        <taxon>Neoptera</taxon>
        <taxon>Paraneoptera</taxon>
        <taxon>Hemiptera</taxon>
        <taxon>Heteroptera</taxon>
        <taxon>Panheteroptera</taxon>
        <taxon>Cimicomorpha</taxon>
        <taxon>Miridae</taxon>
        <taxon>Mirini</taxon>
        <taxon>Lygus</taxon>
    </lineage>
</organism>
<evidence type="ECO:0000313" key="1">
    <source>
        <dbReference type="EMBL" id="JAG23231.1"/>
    </source>
</evidence>
<gene>
    <name evidence="1" type="primary">rhbdf1_1</name>
    <name evidence="1" type="ORF">CM83_28316</name>
</gene>
<reference evidence="1" key="1">
    <citation type="journal article" date="2014" name="PLoS ONE">
        <title>Transcriptome-Based Identification of ABC Transporters in the Western Tarnished Plant Bug Lygus hesperus.</title>
        <authorList>
            <person name="Hull J.J."/>
            <person name="Chaney K."/>
            <person name="Geib S.M."/>
            <person name="Fabrick J.A."/>
            <person name="Brent C.S."/>
            <person name="Walsh D."/>
            <person name="Lavine L.C."/>
        </authorList>
    </citation>
    <scope>NUCLEOTIDE SEQUENCE</scope>
</reference>
<reference evidence="1" key="2">
    <citation type="submission" date="2014-07" db="EMBL/GenBank/DDBJ databases">
        <authorList>
            <person name="Hull J."/>
        </authorList>
    </citation>
    <scope>NUCLEOTIDE SEQUENCE</scope>
</reference>
<sequence>MPRLDGVAIAHAIAIHLQIPRSSSSPARVTSLTTLPFVDCSTNSLPSMQSSSTPAAAAARYVHSSPAATHTARFAVESLAVGSVACSALPSHSPPHALYLAQYVQ</sequence>
<dbReference type="AlphaFoldDB" id="A0A0A9XV04"/>
<name>A0A0A9XV04_LYGHE</name>